<feature type="transmembrane region" description="Helical" evidence="1">
    <location>
        <begin position="91"/>
        <end position="108"/>
    </location>
</feature>
<gene>
    <name evidence="2" type="ORF">GALL_293470</name>
</gene>
<proteinExistence type="predicted"/>
<feature type="transmembrane region" description="Helical" evidence="1">
    <location>
        <begin position="12"/>
        <end position="32"/>
    </location>
</feature>
<comment type="caution">
    <text evidence="2">The sequence shown here is derived from an EMBL/GenBank/DDBJ whole genome shotgun (WGS) entry which is preliminary data.</text>
</comment>
<keyword evidence="1" id="KW-1133">Transmembrane helix</keyword>
<dbReference type="PROSITE" id="PS51257">
    <property type="entry name" value="PROKAR_LIPOPROTEIN"/>
    <property type="match status" value="1"/>
</dbReference>
<reference evidence="2" key="1">
    <citation type="submission" date="2016-10" db="EMBL/GenBank/DDBJ databases">
        <title>Sequence of Gallionella enrichment culture.</title>
        <authorList>
            <person name="Poehlein A."/>
            <person name="Muehling M."/>
            <person name="Daniel R."/>
        </authorList>
    </citation>
    <scope>NUCLEOTIDE SEQUENCE</scope>
</reference>
<evidence type="ECO:0008006" key="3">
    <source>
        <dbReference type="Google" id="ProtNLM"/>
    </source>
</evidence>
<evidence type="ECO:0000256" key="1">
    <source>
        <dbReference type="SAM" id="Phobius"/>
    </source>
</evidence>
<feature type="transmembrane region" description="Helical" evidence="1">
    <location>
        <begin position="169"/>
        <end position="192"/>
    </location>
</feature>
<keyword evidence="1" id="KW-0472">Membrane</keyword>
<keyword evidence="1" id="KW-0812">Transmembrane</keyword>
<dbReference type="Pfam" id="PF06912">
    <property type="entry name" value="DUF1275"/>
    <property type="match status" value="1"/>
</dbReference>
<evidence type="ECO:0000313" key="2">
    <source>
        <dbReference type="EMBL" id="OIQ88784.1"/>
    </source>
</evidence>
<accession>A0A1J5QYU5</accession>
<feature type="transmembrane region" description="Helical" evidence="1">
    <location>
        <begin position="114"/>
        <end position="131"/>
    </location>
</feature>
<dbReference type="InterPro" id="IPR010699">
    <property type="entry name" value="DUF1275"/>
</dbReference>
<sequence>MHTKEIPGPIYAGGAALALMGGCINAVGLISLEHQALSHMTGMTTYLAIYLGTDQGNLVVRAIAIIASFFFGAAASGFALRQSSLLIGRRYGAILAAECVMLLLATHYLNHDLFAGYCFAAMACGLQNGMVSSYSGSVVRTTHVTGMVTDMGIAFGQALRGRTVEWTRFGLYGVLYSGFLGGGVLGAVGYTYLGFNTLLIPAALAGCTGLGYAVVKHMERRRRSERKALAAAALAAGAEARRRGA</sequence>
<protein>
    <recommendedName>
        <fullName evidence="3">DUF1275 domain-containing protein</fullName>
    </recommendedName>
</protein>
<name>A0A1J5QYU5_9ZZZZ</name>
<dbReference type="AlphaFoldDB" id="A0A1J5QYU5"/>
<feature type="transmembrane region" description="Helical" evidence="1">
    <location>
        <begin position="58"/>
        <end position="79"/>
    </location>
</feature>
<dbReference type="EMBL" id="MLJW01000358">
    <property type="protein sequence ID" value="OIQ88784.1"/>
    <property type="molecule type" value="Genomic_DNA"/>
</dbReference>
<dbReference type="PANTHER" id="PTHR37314">
    <property type="entry name" value="SLR0142 PROTEIN"/>
    <property type="match status" value="1"/>
</dbReference>
<organism evidence="2">
    <name type="scientific">mine drainage metagenome</name>
    <dbReference type="NCBI Taxonomy" id="410659"/>
    <lineage>
        <taxon>unclassified sequences</taxon>
        <taxon>metagenomes</taxon>
        <taxon>ecological metagenomes</taxon>
    </lineage>
</organism>
<dbReference type="PANTHER" id="PTHR37314:SF4">
    <property type="entry name" value="UPF0700 TRANSMEMBRANE PROTEIN YOAK"/>
    <property type="match status" value="1"/>
</dbReference>
<feature type="transmembrane region" description="Helical" evidence="1">
    <location>
        <begin position="198"/>
        <end position="215"/>
    </location>
</feature>